<feature type="chain" id="PRO_5004572031" description="PIH1 domain-containing protein 1" evidence="5">
    <location>
        <begin position="25"/>
        <end position="625"/>
    </location>
</feature>
<dbReference type="OrthoDB" id="5135119at2759"/>
<name>S9VCB2_9TRYP</name>
<feature type="coiled-coil region" evidence="3">
    <location>
        <begin position="107"/>
        <end position="134"/>
    </location>
</feature>
<evidence type="ECO:0000313" key="9">
    <source>
        <dbReference type="Proteomes" id="UP000015354"/>
    </source>
</evidence>
<dbReference type="InterPro" id="IPR050734">
    <property type="entry name" value="PIH1/Kintoun_subfamily"/>
</dbReference>
<evidence type="ECO:0000256" key="4">
    <source>
        <dbReference type="SAM" id="MobiDB-lite"/>
    </source>
</evidence>
<dbReference type="InterPro" id="IPR041442">
    <property type="entry name" value="PIH1D1/2/3_CS-like"/>
</dbReference>
<reference evidence="8 9" key="1">
    <citation type="journal article" date="2013" name="PLoS ONE">
        <title>Predicting the Proteins of Angomonas deanei, Strigomonas culicis and Their Respective Endosymbionts Reveals New Aspects of the Trypanosomatidae Family.</title>
        <authorList>
            <person name="Motta M.C."/>
            <person name="Martins A.C."/>
            <person name="de Souza S.S."/>
            <person name="Catta-Preta C.M."/>
            <person name="Silva R."/>
            <person name="Klein C.C."/>
            <person name="de Almeida L.G."/>
            <person name="de Lima Cunha O."/>
            <person name="Ciapina L.P."/>
            <person name="Brocchi M."/>
            <person name="Colabardini A.C."/>
            <person name="de Araujo Lima B."/>
            <person name="Machado C.R."/>
            <person name="de Almeida Soares C.M."/>
            <person name="Probst C.M."/>
            <person name="de Menezes C.B."/>
            <person name="Thompson C.E."/>
            <person name="Bartholomeu D.C."/>
            <person name="Gradia D.F."/>
            <person name="Pavoni D.P."/>
            <person name="Grisard E.C."/>
            <person name="Fantinatti-Garboggini F."/>
            <person name="Marchini F.K."/>
            <person name="Rodrigues-Luiz G.F."/>
            <person name="Wagner G."/>
            <person name="Goldman G.H."/>
            <person name="Fietto J.L."/>
            <person name="Elias M.C."/>
            <person name="Goldman M.H."/>
            <person name="Sagot M.F."/>
            <person name="Pereira M."/>
            <person name="Stoco P.H."/>
            <person name="de Mendonca-Neto R.P."/>
            <person name="Teixeira S.M."/>
            <person name="Maciel T.E."/>
            <person name="de Oliveira Mendes T.A."/>
            <person name="Urmenyi T.P."/>
            <person name="de Souza W."/>
            <person name="Schenkman S."/>
            <person name="de Vasconcelos A.T."/>
        </authorList>
    </citation>
    <scope>NUCLEOTIDE SEQUENCE [LARGE SCALE GENOMIC DNA]</scope>
</reference>
<dbReference type="GO" id="GO:0005737">
    <property type="term" value="C:cytoplasm"/>
    <property type="evidence" value="ECO:0007669"/>
    <property type="project" value="TreeGrafter"/>
</dbReference>
<dbReference type="EMBL" id="ATMH01008878">
    <property type="protein sequence ID" value="EPY20695.1"/>
    <property type="molecule type" value="Genomic_DNA"/>
</dbReference>
<sequence>MPLLSPSFFSFLCLLSSNWHENRTENGCTTSLVLLRFVFRRSGTVSFPSDRCFFVMASKSDPSLMANELLKNPQFLEVFQRAMKAEDGSEGAIPKEGDPNRAEWLERLQSKLQAEALKDQKKNLEQVNTDENGEWCFVMPEPGFCVKCFTQSKYKIFLNICKHEKIAEPMPMPGQANSDEIQYRIPLSCGQAKPEKDKQQKECKVYDVIVSPKTITKCEHDNEFKRLLVAIAMQWIKQKYEPNLNDEEYKNLNFKVKGKLDIQRIRLGPGQKGGPGGKNAMADEIKLPEAAQAATKPTTAPTGPELIQEVEPAAPAPEAARVLARAKLGTFDWRTYDEKPSECMKHPYFKEAVPQYYYIELYIPGVSSIKEVEVSVSRKQVSLAYVDSPAEPFLTESFDYPVATDEVEEAKFVKSKNVLKLKIRVHIEKDLEGPRHAKDAMVEEEEEAQQQAARRQKEMEEARERQARLQQQEEAVLTERKNLVADLAAVQGGELPASLKDDIDHMEKEQMVAFLHRIEQRIQKGDAVDTLLEKLPPSALSAVSDYVRGKLHLEPLAKPSAAAAAAADTKKKVSFKEGADAAAAQKAEETKTERMEYNYAKQSEEIFGVAFHNRYLFALDSETLS</sequence>
<evidence type="ECO:0000256" key="3">
    <source>
        <dbReference type="SAM" id="Coils"/>
    </source>
</evidence>
<evidence type="ECO:0000256" key="2">
    <source>
        <dbReference type="ARBA" id="ARBA00040540"/>
    </source>
</evidence>
<proteinExistence type="inferred from homology"/>
<dbReference type="PANTHER" id="PTHR22997">
    <property type="entry name" value="PIH1 DOMAIN-CONTAINING PROTEIN 1"/>
    <property type="match status" value="1"/>
</dbReference>
<gene>
    <name evidence="8" type="ORF">STCU_08878</name>
</gene>
<comment type="similarity">
    <text evidence="1">Belongs to the PIH1 family.</text>
</comment>
<accession>S9VCB2</accession>
<feature type="signal peptide" evidence="5">
    <location>
        <begin position="1"/>
        <end position="24"/>
    </location>
</feature>
<dbReference type="Proteomes" id="UP000015354">
    <property type="component" value="Unassembled WGS sequence"/>
</dbReference>
<evidence type="ECO:0000256" key="5">
    <source>
        <dbReference type="SAM" id="SignalP"/>
    </source>
</evidence>
<protein>
    <recommendedName>
        <fullName evidence="2">PIH1 domain-containing protein 1</fullName>
    </recommendedName>
</protein>
<evidence type="ECO:0000313" key="8">
    <source>
        <dbReference type="EMBL" id="EPY20695.1"/>
    </source>
</evidence>
<dbReference type="Pfam" id="PF18201">
    <property type="entry name" value="PIH1_CS"/>
    <property type="match status" value="1"/>
</dbReference>
<comment type="caution">
    <text evidence="8">The sequence shown here is derived from an EMBL/GenBank/DDBJ whole genome shotgun (WGS) entry which is preliminary data.</text>
</comment>
<organism evidence="8 9">
    <name type="scientific">Strigomonas culicis</name>
    <dbReference type="NCBI Taxonomy" id="28005"/>
    <lineage>
        <taxon>Eukaryota</taxon>
        <taxon>Discoba</taxon>
        <taxon>Euglenozoa</taxon>
        <taxon>Kinetoplastea</taxon>
        <taxon>Metakinetoplastina</taxon>
        <taxon>Trypanosomatida</taxon>
        <taxon>Trypanosomatidae</taxon>
        <taxon>Strigomonadinae</taxon>
        <taxon>Strigomonas</taxon>
    </lineage>
</organism>
<dbReference type="Pfam" id="PF08190">
    <property type="entry name" value="PIH1"/>
    <property type="match status" value="1"/>
</dbReference>
<evidence type="ECO:0000259" key="6">
    <source>
        <dbReference type="Pfam" id="PF08190"/>
    </source>
</evidence>
<keyword evidence="3" id="KW-0175">Coiled coil</keyword>
<keyword evidence="9" id="KW-1185">Reference proteome</keyword>
<feature type="region of interest" description="Disordered" evidence="4">
    <location>
        <begin position="434"/>
        <end position="467"/>
    </location>
</feature>
<dbReference type="PANTHER" id="PTHR22997:SF0">
    <property type="entry name" value="PIH1 DOMAIN-CONTAINING PROTEIN 1"/>
    <property type="match status" value="1"/>
</dbReference>
<feature type="domain" description="PIH1 N-terminal" evidence="6">
    <location>
        <begin position="115"/>
        <end position="267"/>
    </location>
</feature>
<dbReference type="InterPro" id="IPR012981">
    <property type="entry name" value="PIH1_N"/>
</dbReference>
<feature type="compositionally biased region" description="Basic and acidic residues" evidence="4">
    <location>
        <begin position="455"/>
        <end position="467"/>
    </location>
</feature>
<evidence type="ECO:0000256" key="1">
    <source>
        <dbReference type="ARBA" id="ARBA00008511"/>
    </source>
</evidence>
<keyword evidence="5" id="KW-0732">Signal</keyword>
<dbReference type="AlphaFoldDB" id="S9VCB2"/>
<evidence type="ECO:0000259" key="7">
    <source>
        <dbReference type="Pfam" id="PF18201"/>
    </source>
</evidence>
<feature type="domain" description="PIH1D1/2/3 CS-like" evidence="7">
    <location>
        <begin position="350"/>
        <end position="425"/>
    </location>
</feature>